<evidence type="ECO:0000313" key="1">
    <source>
        <dbReference type="EMBL" id="GIY37644.1"/>
    </source>
</evidence>
<keyword evidence="2" id="KW-1185">Reference proteome</keyword>
<name>A0AAV4SXC1_CAEEX</name>
<accession>A0AAV4SXC1</accession>
<organism evidence="1 2">
    <name type="scientific">Caerostris extrusa</name>
    <name type="common">Bark spider</name>
    <name type="synonym">Caerostris bankana</name>
    <dbReference type="NCBI Taxonomy" id="172846"/>
    <lineage>
        <taxon>Eukaryota</taxon>
        <taxon>Metazoa</taxon>
        <taxon>Ecdysozoa</taxon>
        <taxon>Arthropoda</taxon>
        <taxon>Chelicerata</taxon>
        <taxon>Arachnida</taxon>
        <taxon>Araneae</taxon>
        <taxon>Araneomorphae</taxon>
        <taxon>Entelegynae</taxon>
        <taxon>Araneoidea</taxon>
        <taxon>Araneidae</taxon>
        <taxon>Caerostris</taxon>
    </lineage>
</organism>
<protein>
    <submittedName>
        <fullName evidence="1">Uncharacterized protein</fullName>
    </submittedName>
</protein>
<dbReference type="EMBL" id="BPLR01010197">
    <property type="protein sequence ID" value="GIY37644.1"/>
    <property type="molecule type" value="Genomic_DNA"/>
</dbReference>
<sequence length="79" mass="9025">MDLKSFACSAGTTTNLINLKLKFPNFRTPRKYPHNSVCSEPMKSSWNHLFRALCHAKHANYNEMCESGEQAYAFALLEI</sequence>
<comment type="caution">
    <text evidence="1">The sequence shown here is derived from an EMBL/GenBank/DDBJ whole genome shotgun (WGS) entry which is preliminary data.</text>
</comment>
<proteinExistence type="predicted"/>
<gene>
    <name evidence="1" type="ORF">CEXT_243451</name>
</gene>
<dbReference type="AlphaFoldDB" id="A0AAV4SXC1"/>
<evidence type="ECO:0000313" key="2">
    <source>
        <dbReference type="Proteomes" id="UP001054945"/>
    </source>
</evidence>
<reference evidence="1 2" key="1">
    <citation type="submission" date="2021-06" db="EMBL/GenBank/DDBJ databases">
        <title>Caerostris extrusa draft genome.</title>
        <authorList>
            <person name="Kono N."/>
            <person name="Arakawa K."/>
        </authorList>
    </citation>
    <scope>NUCLEOTIDE SEQUENCE [LARGE SCALE GENOMIC DNA]</scope>
</reference>
<dbReference type="Proteomes" id="UP001054945">
    <property type="component" value="Unassembled WGS sequence"/>
</dbReference>